<dbReference type="Gene3D" id="2.20.25.270">
    <property type="match status" value="1"/>
</dbReference>
<reference evidence="2 3" key="1">
    <citation type="submission" date="2024-04" db="EMBL/GenBank/DDBJ databases">
        <title>draft genome sequnece of Paenibacillus filicis.</title>
        <authorList>
            <person name="Kim D.-U."/>
        </authorList>
    </citation>
    <scope>NUCLEOTIDE SEQUENCE [LARGE SCALE GENOMIC DNA]</scope>
    <source>
        <strain evidence="2 3">KACC14197</strain>
    </source>
</reference>
<dbReference type="RefSeq" id="WP_341416297.1">
    <property type="nucleotide sequence ID" value="NZ_JBBPCC010000009.1"/>
</dbReference>
<dbReference type="Proteomes" id="UP001469365">
    <property type="component" value="Unassembled WGS sequence"/>
</dbReference>
<evidence type="ECO:0000313" key="3">
    <source>
        <dbReference type="Proteomes" id="UP001469365"/>
    </source>
</evidence>
<dbReference type="Pfam" id="PF18423">
    <property type="entry name" value="zf_CopZ"/>
    <property type="match status" value="1"/>
</dbReference>
<evidence type="ECO:0000313" key="2">
    <source>
        <dbReference type="EMBL" id="MEK8129193.1"/>
    </source>
</evidence>
<dbReference type="InterPro" id="IPR040890">
    <property type="entry name" value="Znf_CopZ"/>
</dbReference>
<organism evidence="2 3">
    <name type="scientific">Paenibacillus filicis</name>
    <dbReference type="NCBI Taxonomy" id="669464"/>
    <lineage>
        <taxon>Bacteria</taxon>
        <taxon>Bacillati</taxon>
        <taxon>Bacillota</taxon>
        <taxon>Bacilli</taxon>
        <taxon>Bacillales</taxon>
        <taxon>Paenibacillaceae</taxon>
        <taxon>Paenibacillus</taxon>
    </lineage>
</organism>
<proteinExistence type="predicted"/>
<name>A0ABU9DN72_9BACL</name>
<dbReference type="InterPro" id="IPR041854">
    <property type="entry name" value="BFD-like_2Fe2S-bd_dom_sf"/>
</dbReference>
<evidence type="ECO:0000259" key="1">
    <source>
        <dbReference type="Pfam" id="PF18423"/>
    </source>
</evidence>
<dbReference type="Gene3D" id="1.10.10.1100">
    <property type="entry name" value="BFD-like [2Fe-2S]-binding domain"/>
    <property type="match status" value="1"/>
</dbReference>
<gene>
    <name evidence="2" type="ORF">WMW72_14905</name>
</gene>
<comment type="caution">
    <text evidence="2">The sequence shown here is derived from an EMBL/GenBank/DDBJ whole genome shotgun (WGS) entry which is preliminary data.</text>
</comment>
<dbReference type="CDD" id="cd10141">
    <property type="entry name" value="CopZ-like_Fer2_BFD-like"/>
    <property type="match status" value="1"/>
</dbReference>
<feature type="domain" description="CopZ zinc binding" evidence="1">
    <location>
        <begin position="16"/>
        <end position="76"/>
    </location>
</feature>
<dbReference type="NCBIfam" id="NF047645">
    <property type="entry name" value="CopZ_Nterm_CC"/>
    <property type="match status" value="1"/>
</dbReference>
<dbReference type="EMBL" id="JBBPCC010000009">
    <property type="protein sequence ID" value="MEK8129193.1"/>
    <property type="molecule type" value="Genomic_DNA"/>
</dbReference>
<sequence length="150" mass="16745">MDSCCQTADEKPATLNKCPVCHQKGRSVQLITLKALLQPTALGTIHPESSYVFCSNSSCEVVYFSDMQTYDKDTLKVSVFQKDDELDVPVCYCFGWTRKGIIQAIQENQQPTDHIREQVQANRCGCEVNNPQGACCLGNVTTFIRNLDKS</sequence>
<protein>
    <submittedName>
        <fullName evidence="2">(2Fe-2S)-binding protein</fullName>
    </submittedName>
</protein>
<accession>A0ABU9DN72</accession>
<keyword evidence="3" id="KW-1185">Reference proteome</keyword>